<dbReference type="PANTHER" id="PTHR48078">
    <property type="entry name" value="THREONINE DEHYDRATASE, MITOCHONDRIAL-RELATED"/>
    <property type="match status" value="1"/>
</dbReference>
<proteinExistence type="predicted"/>
<dbReference type="SUPFAM" id="SSF53686">
    <property type="entry name" value="Tryptophan synthase beta subunit-like PLP-dependent enzymes"/>
    <property type="match status" value="1"/>
</dbReference>
<keyword evidence="6" id="KW-1185">Reference proteome</keyword>
<dbReference type="Pfam" id="PF00291">
    <property type="entry name" value="PALP"/>
    <property type="match status" value="1"/>
</dbReference>
<dbReference type="Gene3D" id="3.40.50.1100">
    <property type="match status" value="2"/>
</dbReference>
<evidence type="ECO:0000259" key="4">
    <source>
        <dbReference type="Pfam" id="PF00291"/>
    </source>
</evidence>
<evidence type="ECO:0000256" key="3">
    <source>
        <dbReference type="ARBA" id="ARBA00023239"/>
    </source>
</evidence>
<feature type="domain" description="Tryptophan synthase beta chain-like PALP" evidence="4">
    <location>
        <begin position="29"/>
        <end position="318"/>
    </location>
</feature>
<dbReference type="PANTHER" id="PTHR48078:SF6">
    <property type="entry name" value="L-THREONINE DEHYDRATASE CATABOLIC TDCB"/>
    <property type="match status" value="1"/>
</dbReference>
<comment type="cofactor">
    <cofactor evidence="1">
        <name>pyridoxal 5'-phosphate</name>
        <dbReference type="ChEBI" id="CHEBI:597326"/>
    </cofactor>
</comment>
<sequence length="332" mass="35761">MCALANTESASDVQLNDVVLASERIYSYARRTPIIYSERLSNEFMEGTSVHLKLENLQEIGAFKVRGAAHAIQSLSDEDRKKGVTTFSTGNHGLAVAYVAKRMGIRAVICISNDVPSSKVAAILRTGAEIKRVGHSQDEAEALCRQLNEQQGLTIIKPFDHPHVIAGQGTIGLELLEDVPQLDTVVVPLSGGGLIAGIALVMKSSGRDIRVVGVSMERGAAMYESIRLGEPTLVEETETLADSLRGGIGLDNRYTFPMVQSLVDEIVLVPEAEIRHGMQFMLKEHGMVVEGAAATGIGAILNKQIRNFGKHAVVIISGKNVDEGVLQRLVRG</sequence>
<organism evidence="5 6">
    <name type="scientific">Alicyclobacillus fastidiosus</name>
    <dbReference type="NCBI Taxonomy" id="392011"/>
    <lineage>
        <taxon>Bacteria</taxon>
        <taxon>Bacillati</taxon>
        <taxon>Bacillota</taxon>
        <taxon>Bacilli</taxon>
        <taxon>Bacillales</taxon>
        <taxon>Alicyclobacillaceae</taxon>
        <taxon>Alicyclobacillus</taxon>
    </lineage>
</organism>
<evidence type="ECO:0000313" key="6">
    <source>
        <dbReference type="Proteomes" id="UP001579974"/>
    </source>
</evidence>
<dbReference type="Proteomes" id="UP001579974">
    <property type="component" value="Unassembled WGS sequence"/>
</dbReference>
<name>A0ABV5AAF8_9BACL</name>
<dbReference type="InterPro" id="IPR036052">
    <property type="entry name" value="TrpB-like_PALP_sf"/>
</dbReference>
<dbReference type="NCBIfam" id="NF005680">
    <property type="entry name" value="PRK07476.1"/>
    <property type="match status" value="1"/>
</dbReference>
<keyword evidence="3" id="KW-0456">Lyase</keyword>
<comment type="caution">
    <text evidence="5">The sequence shown here is derived from an EMBL/GenBank/DDBJ whole genome shotgun (WGS) entry which is preliminary data.</text>
</comment>
<keyword evidence="2" id="KW-0663">Pyridoxal phosphate</keyword>
<dbReference type="EMBL" id="JBDXSU010000002">
    <property type="protein sequence ID" value="MFB5189183.1"/>
    <property type="molecule type" value="Genomic_DNA"/>
</dbReference>
<dbReference type="InterPro" id="IPR050147">
    <property type="entry name" value="Ser/Thr_Dehydratase"/>
</dbReference>
<evidence type="ECO:0000256" key="2">
    <source>
        <dbReference type="ARBA" id="ARBA00022898"/>
    </source>
</evidence>
<evidence type="ECO:0000313" key="5">
    <source>
        <dbReference type="EMBL" id="MFB5189183.1"/>
    </source>
</evidence>
<accession>A0ABV5AAF8</accession>
<gene>
    <name evidence="5" type="primary">eutB</name>
    <name evidence="5" type="ORF">KKP3000_002182</name>
</gene>
<evidence type="ECO:0000256" key="1">
    <source>
        <dbReference type="ARBA" id="ARBA00001933"/>
    </source>
</evidence>
<reference evidence="5 6" key="1">
    <citation type="journal article" date="2024" name="Int. J. Mol. Sci.">
        <title>Exploration of Alicyclobacillus spp. Genome in Search of Antibiotic Resistance.</title>
        <authorList>
            <person name="Bucka-Kolendo J."/>
            <person name="Kiousi D.E."/>
            <person name="Dekowska A."/>
            <person name="Mikolajczuk-Szczyrba A."/>
            <person name="Karadedos D.M."/>
            <person name="Michael P."/>
            <person name="Galanis A."/>
            <person name="Sokolowska B."/>
        </authorList>
    </citation>
    <scope>NUCLEOTIDE SEQUENCE [LARGE SCALE GENOMIC DNA]</scope>
    <source>
        <strain evidence="5 6">KKP 3000</strain>
    </source>
</reference>
<dbReference type="RefSeq" id="WP_275472673.1">
    <property type="nucleotide sequence ID" value="NZ_CP162940.1"/>
</dbReference>
<dbReference type="InterPro" id="IPR001926">
    <property type="entry name" value="TrpB-like_PALP"/>
</dbReference>
<dbReference type="CDD" id="cd01562">
    <property type="entry name" value="Thr-dehyd"/>
    <property type="match status" value="1"/>
</dbReference>
<protein>
    <submittedName>
        <fullName evidence="5">Hydroxyectoine utilization dehydratase EutB</fullName>
    </submittedName>
</protein>